<dbReference type="EMBL" id="DRFN01000029">
    <property type="protein sequence ID" value="HDZ52411.1"/>
    <property type="molecule type" value="Genomic_DNA"/>
</dbReference>
<evidence type="ECO:0000313" key="1">
    <source>
        <dbReference type="EMBL" id="HDZ52411.1"/>
    </source>
</evidence>
<comment type="caution">
    <text evidence="1">The sequence shown here is derived from an EMBL/GenBank/DDBJ whole genome shotgun (WGS) entry which is preliminary data.</text>
</comment>
<dbReference type="InterPro" id="IPR023614">
    <property type="entry name" value="Porin_dom_sf"/>
</dbReference>
<name>A0A7V1FN72_9RHOB</name>
<dbReference type="SUPFAM" id="SSF56935">
    <property type="entry name" value="Porins"/>
    <property type="match status" value="1"/>
</dbReference>
<organism evidence="1">
    <name type="scientific">Sulfitobacter litoralis</name>
    <dbReference type="NCBI Taxonomy" id="335975"/>
    <lineage>
        <taxon>Bacteria</taxon>
        <taxon>Pseudomonadati</taxon>
        <taxon>Pseudomonadota</taxon>
        <taxon>Alphaproteobacteria</taxon>
        <taxon>Rhodobacterales</taxon>
        <taxon>Roseobacteraceae</taxon>
        <taxon>Sulfitobacter</taxon>
    </lineage>
</organism>
<dbReference type="Proteomes" id="UP000885704">
    <property type="component" value="Unassembled WGS sequence"/>
</dbReference>
<protein>
    <submittedName>
        <fullName evidence="1">Uncharacterized protein</fullName>
    </submittedName>
</protein>
<accession>A0A7V1FN72</accession>
<reference evidence="1" key="1">
    <citation type="journal article" date="2020" name="mSystems">
        <title>Genome- and Community-Level Interaction Insights into Carbon Utilization and Element Cycling Functions of Hydrothermarchaeota in Hydrothermal Sediment.</title>
        <authorList>
            <person name="Zhou Z."/>
            <person name="Liu Y."/>
            <person name="Xu W."/>
            <person name="Pan J."/>
            <person name="Luo Z.H."/>
            <person name="Li M."/>
        </authorList>
    </citation>
    <scope>NUCLEOTIDE SEQUENCE [LARGE SCALE GENOMIC DNA]</scope>
    <source>
        <strain evidence="1">HyVt-323</strain>
    </source>
</reference>
<sequence>MKVNDNEETTGCALALTGATPLLAQEQAFVWGGEFEIGVDSTVKSDDPAAELTDNYASLSLAFEAGVANSITLFGEATLESVTDAADTRHLDDLGLYVNELGLRFDLAAGELSVGKVSPTFAAAWDAAPGFYGTSLAEDYELSEVIGATFDMPVAASGGLLSFALFYADDTAFSDSLGTKRGRNTTADGGAGNTGKLNNVALQYTQEMGDTTYWVGARFLTAGESDLSDEKGAVIGMAHDFGNGFDLIAEVAYFGGFAGTGEDSTYATLGGSYVQGPWAYSASYTGIDNTANGYDDLITVGVDYTFENDMSLGGGVGFYDVGGDDFTTVGASLVIPF</sequence>
<gene>
    <name evidence="1" type="ORF">ENH63_11685</name>
</gene>
<dbReference type="Gene3D" id="2.40.160.10">
    <property type="entry name" value="Porin"/>
    <property type="match status" value="1"/>
</dbReference>
<proteinExistence type="predicted"/>
<dbReference type="AlphaFoldDB" id="A0A7V1FN72"/>